<dbReference type="InterPro" id="IPR003691">
    <property type="entry name" value="FluC"/>
</dbReference>
<evidence type="ECO:0000256" key="7">
    <source>
        <dbReference type="ARBA" id="ARBA00035585"/>
    </source>
</evidence>
<feature type="region of interest" description="Disordered" evidence="8">
    <location>
        <begin position="199"/>
        <end position="229"/>
    </location>
</feature>
<feature type="transmembrane region" description="Helical" evidence="9">
    <location>
        <begin position="135"/>
        <end position="159"/>
    </location>
</feature>
<organism evidence="10 11">
    <name type="scientific">Heterostelium pallidum (strain ATCC 26659 / Pp 5 / PN500)</name>
    <name type="common">Cellular slime mold</name>
    <name type="synonym">Polysphondylium pallidum</name>
    <dbReference type="NCBI Taxonomy" id="670386"/>
    <lineage>
        <taxon>Eukaryota</taxon>
        <taxon>Amoebozoa</taxon>
        <taxon>Evosea</taxon>
        <taxon>Eumycetozoa</taxon>
        <taxon>Dictyostelia</taxon>
        <taxon>Acytosteliales</taxon>
        <taxon>Acytosteliaceae</taxon>
        <taxon>Heterostelium</taxon>
    </lineage>
</organism>
<protein>
    <recommendedName>
        <fullName evidence="12">Fluoride ion transporter CrcB</fullName>
    </recommendedName>
</protein>
<keyword evidence="2" id="KW-1003">Cell membrane</keyword>
<evidence type="ECO:0000256" key="1">
    <source>
        <dbReference type="ARBA" id="ARBA00004651"/>
    </source>
</evidence>
<dbReference type="PANTHER" id="PTHR20916">
    <property type="entry name" value="CYSTEINE AND GLYCINE-RICH PROTEIN 2 BINDING PROTEIN"/>
    <property type="match status" value="1"/>
</dbReference>
<comment type="caution">
    <text evidence="10">The sequence shown here is derived from an EMBL/GenBank/DDBJ whole genome shotgun (WGS) entry which is preliminary data.</text>
</comment>
<evidence type="ECO:0000256" key="6">
    <source>
        <dbReference type="ARBA" id="ARBA00035120"/>
    </source>
</evidence>
<dbReference type="GO" id="GO:0005886">
    <property type="term" value="C:plasma membrane"/>
    <property type="evidence" value="ECO:0007669"/>
    <property type="project" value="UniProtKB-SubCell"/>
</dbReference>
<comment type="catalytic activity">
    <reaction evidence="7">
        <text>fluoride(in) = fluoride(out)</text>
        <dbReference type="Rhea" id="RHEA:76159"/>
        <dbReference type="ChEBI" id="CHEBI:17051"/>
    </reaction>
    <physiologicalReaction direction="left-to-right" evidence="7">
        <dbReference type="Rhea" id="RHEA:76160"/>
    </physiologicalReaction>
</comment>
<keyword evidence="11" id="KW-1185">Reference proteome</keyword>
<reference evidence="10 11" key="1">
    <citation type="journal article" date="2011" name="Genome Res.">
        <title>Phylogeny-wide analysis of social amoeba genomes highlights ancient origins for complex intercellular communication.</title>
        <authorList>
            <person name="Heidel A.J."/>
            <person name="Lawal H.M."/>
            <person name="Felder M."/>
            <person name="Schilde C."/>
            <person name="Helps N.R."/>
            <person name="Tunggal B."/>
            <person name="Rivero F."/>
            <person name="John U."/>
            <person name="Schleicher M."/>
            <person name="Eichinger L."/>
            <person name="Platzer M."/>
            <person name="Noegel A.A."/>
            <person name="Schaap P."/>
            <person name="Gloeckner G."/>
        </authorList>
    </citation>
    <scope>NUCLEOTIDE SEQUENCE [LARGE SCALE GENOMIC DNA]</scope>
    <source>
        <strain evidence="11">ATCC 26659 / Pp 5 / PN500</strain>
    </source>
</reference>
<comment type="subcellular location">
    <subcellularLocation>
        <location evidence="1">Cell membrane</location>
        <topology evidence="1">Multi-pass membrane protein</topology>
    </subcellularLocation>
</comment>
<dbReference type="PANTHER" id="PTHR20916:SF18">
    <property type="entry name" value="IPT_TIG DOMAIN-CONTAINING PROTEIN"/>
    <property type="match status" value="1"/>
</dbReference>
<evidence type="ECO:0000256" key="9">
    <source>
        <dbReference type="SAM" id="Phobius"/>
    </source>
</evidence>
<keyword evidence="5 9" id="KW-0472">Membrane</keyword>
<feature type="compositionally biased region" description="Low complexity" evidence="8">
    <location>
        <begin position="201"/>
        <end position="221"/>
    </location>
</feature>
<evidence type="ECO:0000256" key="2">
    <source>
        <dbReference type="ARBA" id="ARBA00022475"/>
    </source>
</evidence>
<dbReference type="GeneID" id="31361184"/>
<feature type="transmembrane region" description="Helical" evidence="9">
    <location>
        <begin position="101"/>
        <end position="123"/>
    </location>
</feature>
<dbReference type="HAMAP" id="MF_00454">
    <property type="entry name" value="FluC"/>
    <property type="match status" value="1"/>
</dbReference>
<feature type="region of interest" description="Disordered" evidence="8">
    <location>
        <begin position="1"/>
        <end position="56"/>
    </location>
</feature>
<keyword evidence="4 9" id="KW-1133">Transmembrane helix</keyword>
<dbReference type="Proteomes" id="UP000001396">
    <property type="component" value="Unassembled WGS sequence"/>
</dbReference>
<evidence type="ECO:0000256" key="3">
    <source>
        <dbReference type="ARBA" id="ARBA00022692"/>
    </source>
</evidence>
<feature type="compositionally biased region" description="Acidic residues" evidence="8">
    <location>
        <begin position="21"/>
        <end position="41"/>
    </location>
</feature>
<dbReference type="InParanoid" id="D3BAW9"/>
<evidence type="ECO:0000256" key="5">
    <source>
        <dbReference type="ARBA" id="ARBA00023136"/>
    </source>
</evidence>
<evidence type="ECO:0000313" key="11">
    <source>
        <dbReference type="Proteomes" id="UP000001396"/>
    </source>
</evidence>
<feature type="transmembrane region" description="Helical" evidence="9">
    <location>
        <begin position="171"/>
        <end position="191"/>
    </location>
</feature>
<comment type="similarity">
    <text evidence="6">Belongs to the fluoride channel Fluc/FEX (TC 1.A.43) family.</text>
</comment>
<keyword evidence="3 9" id="KW-0812">Transmembrane</keyword>
<gene>
    <name evidence="10" type="ORF">PPL_05700</name>
</gene>
<feature type="compositionally biased region" description="Low complexity" evidence="8">
    <location>
        <begin position="46"/>
        <end position="55"/>
    </location>
</feature>
<evidence type="ECO:0000256" key="4">
    <source>
        <dbReference type="ARBA" id="ARBA00022989"/>
    </source>
</evidence>
<dbReference type="RefSeq" id="XP_020433823.1">
    <property type="nucleotide sequence ID" value="XM_020576574.1"/>
</dbReference>
<dbReference type="Pfam" id="PF02537">
    <property type="entry name" value="CRCB"/>
    <property type="match status" value="1"/>
</dbReference>
<evidence type="ECO:0000313" key="10">
    <source>
        <dbReference type="EMBL" id="EFA81706.1"/>
    </source>
</evidence>
<dbReference type="AlphaFoldDB" id="D3BAW9"/>
<name>D3BAW9_HETP5</name>
<dbReference type="EMBL" id="ADBJ01000025">
    <property type="protein sequence ID" value="EFA81706.1"/>
    <property type="molecule type" value="Genomic_DNA"/>
</dbReference>
<evidence type="ECO:0008006" key="12">
    <source>
        <dbReference type="Google" id="ProtNLM"/>
    </source>
</evidence>
<evidence type="ECO:0000256" key="8">
    <source>
        <dbReference type="SAM" id="MobiDB-lite"/>
    </source>
</evidence>
<accession>D3BAW9</accession>
<sequence>MSDIESNNDDDNHNNNNNNNDGDDDDDDDEVVDEFDVEENNDETRGNNNNNNTNNDRVKVTSIRDDISLVRFAYIILFGIVGVLIRYMANALFVRGFHKDSFWSTAVINIIGSAIIGFLHVVGVEKKAINVNLRYGLLVGLLGGFTTFSGYALDSVLLFEKKQTKYTIIGVFYYILSPVAGIAVTLISIHLTRRFFRPEQRQQPNHNNSNDNNNNNNNNNHNDIELQQR</sequence>
<proteinExistence type="inferred from homology"/>
<feature type="transmembrane region" description="Helical" evidence="9">
    <location>
        <begin position="69"/>
        <end position="89"/>
    </location>
</feature>